<protein>
    <submittedName>
        <fullName evidence="1">Uncharacterized protein</fullName>
    </submittedName>
</protein>
<sequence length="57" mass="6508">MRQHYPMAVYVPMRRSDRTIPVIITALDRRAFAASANLAPMPAKVYQQGFIPFECLP</sequence>
<keyword evidence="2" id="KW-1185">Reference proteome</keyword>
<name>A0ABX8YM25_9PSED</name>
<dbReference type="Proteomes" id="UP000824588">
    <property type="component" value="Chromosome"/>
</dbReference>
<dbReference type="EMBL" id="CP071586">
    <property type="protein sequence ID" value="QYY80602.1"/>
    <property type="molecule type" value="Genomic_DNA"/>
</dbReference>
<organism evidence="1 2">
    <name type="scientific">Pseudomonas germanica</name>
    <dbReference type="NCBI Taxonomy" id="2815720"/>
    <lineage>
        <taxon>Bacteria</taxon>
        <taxon>Pseudomonadati</taxon>
        <taxon>Pseudomonadota</taxon>
        <taxon>Gammaproteobacteria</taxon>
        <taxon>Pseudomonadales</taxon>
        <taxon>Pseudomonadaceae</taxon>
        <taxon>Pseudomonas</taxon>
    </lineage>
</organism>
<proteinExistence type="predicted"/>
<dbReference type="RefSeq" id="WP_220556846.1">
    <property type="nucleotide sequence ID" value="NZ_CP071586.1"/>
</dbReference>
<reference evidence="1 2" key="1">
    <citation type="journal article" date="2022" name="Int. J. Syst. Evol. Microbiol.">
        <title>Pseudomonas germanica sp. nov., isolated from Iris germanica rhizomes.</title>
        <authorList>
            <person name="Atanasov K.E."/>
            <person name="Galbis D.M."/>
            <person name="Gallego J."/>
            <person name="Serpico A."/>
            <person name="Bosch M."/>
            <person name="Altabella T."/>
            <person name="Ferrer A."/>
        </authorList>
    </citation>
    <scope>NUCLEOTIDE SEQUENCE [LARGE SCALE GENOMIC DNA]</scope>
    <source>
        <strain evidence="1 2">FIT28</strain>
    </source>
</reference>
<evidence type="ECO:0000313" key="2">
    <source>
        <dbReference type="Proteomes" id="UP000824588"/>
    </source>
</evidence>
<accession>A0ABX8YM25</accession>
<evidence type="ECO:0000313" key="1">
    <source>
        <dbReference type="EMBL" id="QYY80602.1"/>
    </source>
</evidence>
<gene>
    <name evidence="1" type="ORF">J0G10_23150</name>
</gene>